<dbReference type="KEGG" id="dbk:DGMP_04330"/>
<evidence type="ECO:0000256" key="7">
    <source>
        <dbReference type="ARBA" id="ARBA00023237"/>
    </source>
</evidence>
<dbReference type="AlphaFoldDB" id="A0A8D5FFS2"/>
<comment type="similarity">
    <text evidence="2">Belongs to the outer membrane factor (OMF) (TC 1.B.17) family.</text>
</comment>
<comment type="subcellular location">
    <subcellularLocation>
        <location evidence="1">Cell outer membrane</location>
    </subcellularLocation>
</comment>
<evidence type="ECO:0000256" key="4">
    <source>
        <dbReference type="ARBA" id="ARBA00022452"/>
    </source>
</evidence>
<keyword evidence="5" id="KW-0812">Transmembrane</keyword>
<dbReference type="InterPro" id="IPR051906">
    <property type="entry name" value="TolC-like"/>
</dbReference>
<gene>
    <name evidence="8" type="ORF">DGMP_04330</name>
</gene>
<dbReference type="GO" id="GO:0015288">
    <property type="term" value="F:porin activity"/>
    <property type="evidence" value="ECO:0007669"/>
    <property type="project" value="TreeGrafter"/>
</dbReference>
<sequence>MASPLYGQTLSLQDCIQKALRSHPDIKRFIQQVRSNQKEIDITRADYLPQISIDAEYDLTRTYIFPGNGIFNTKESDGWQAGVTFKQKIWDFARTSSLVNAQEVQQGIAELSLQDARALLAYKVKLQYELVLVQQKAIDVRKHDFQTKEALYKQAKALVDQGLKTRADASRFLSSTSIAQDNLAIAESNFSKALMMLSLYIGEPVSQDTIFEKNSINTEVYSIDEKVVLKESPVLQGLEGKIKQNEYLYQATRASRYGSIDAIASYSHLDTLNAYDATVVGVMLSIPLYTGGRLSAQEEKAFIDKQNAENEYKSKVLELKQDYRTLLYDLKRLQHTIKAKSNQYSSAQQTADVMKGRYREGLATYIEVLDAVAVMSDAELGLLQATYDRSSTIHRLEYLQGKTK</sequence>
<keyword evidence="6" id="KW-0472">Membrane</keyword>
<evidence type="ECO:0000313" key="8">
    <source>
        <dbReference type="EMBL" id="BCL59740.1"/>
    </source>
</evidence>
<dbReference type="EMBL" id="AP024086">
    <property type="protein sequence ID" value="BCL59740.1"/>
    <property type="molecule type" value="Genomic_DNA"/>
</dbReference>
<keyword evidence="4" id="KW-1134">Transmembrane beta strand</keyword>
<keyword evidence="3" id="KW-0813">Transport</keyword>
<evidence type="ECO:0000256" key="3">
    <source>
        <dbReference type="ARBA" id="ARBA00022448"/>
    </source>
</evidence>
<accession>A0A8D5FFS2</accession>
<evidence type="ECO:0000256" key="2">
    <source>
        <dbReference type="ARBA" id="ARBA00007613"/>
    </source>
</evidence>
<evidence type="ECO:0000256" key="5">
    <source>
        <dbReference type="ARBA" id="ARBA00022692"/>
    </source>
</evidence>
<dbReference type="InterPro" id="IPR003423">
    <property type="entry name" value="OMP_efflux"/>
</dbReference>
<keyword evidence="7" id="KW-0998">Cell outer membrane</keyword>
<evidence type="ECO:0008006" key="10">
    <source>
        <dbReference type="Google" id="ProtNLM"/>
    </source>
</evidence>
<dbReference type="PANTHER" id="PTHR30026:SF20">
    <property type="entry name" value="OUTER MEMBRANE PROTEIN TOLC"/>
    <property type="match status" value="1"/>
</dbReference>
<dbReference type="GO" id="GO:0015562">
    <property type="term" value="F:efflux transmembrane transporter activity"/>
    <property type="evidence" value="ECO:0007669"/>
    <property type="project" value="InterPro"/>
</dbReference>
<dbReference type="GO" id="GO:0009279">
    <property type="term" value="C:cell outer membrane"/>
    <property type="evidence" value="ECO:0007669"/>
    <property type="project" value="UniProtKB-SubCell"/>
</dbReference>
<evidence type="ECO:0000256" key="6">
    <source>
        <dbReference type="ARBA" id="ARBA00023136"/>
    </source>
</evidence>
<dbReference type="Pfam" id="PF02321">
    <property type="entry name" value="OEP"/>
    <property type="match status" value="2"/>
</dbReference>
<keyword evidence="9" id="KW-1185">Reference proteome</keyword>
<name>A0A8D5FFS2_9BACT</name>
<evidence type="ECO:0000256" key="1">
    <source>
        <dbReference type="ARBA" id="ARBA00004442"/>
    </source>
</evidence>
<proteinExistence type="inferred from homology"/>
<reference evidence="8" key="1">
    <citation type="submission" date="2020-09" db="EMBL/GenBank/DDBJ databases">
        <title>Desulfogranum mesoprofundum gen. nov., sp. nov., a novel mesophilic, sulfate-reducing chemolithoautotroph isolated from a deep-sea hydrothermal vent chimney in the Suiyo Seamount.</title>
        <authorList>
            <person name="Hashimoto Y."/>
            <person name="Nakagawa S."/>
        </authorList>
    </citation>
    <scope>NUCLEOTIDE SEQUENCE</scope>
    <source>
        <strain evidence="8">KT2</strain>
    </source>
</reference>
<dbReference type="GO" id="GO:1990281">
    <property type="term" value="C:efflux pump complex"/>
    <property type="evidence" value="ECO:0007669"/>
    <property type="project" value="TreeGrafter"/>
</dbReference>
<evidence type="ECO:0000313" key="9">
    <source>
        <dbReference type="Proteomes" id="UP000826725"/>
    </source>
</evidence>
<dbReference type="Proteomes" id="UP000826725">
    <property type="component" value="Chromosome"/>
</dbReference>
<dbReference type="PANTHER" id="PTHR30026">
    <property type="entry name" value="OUTER MEMBRANE PROTEIN TOLC"/>
    <property type="match status" value="1"/>
</dbReference>
<organism evidence="8 9">
    <name type="scientific">Desulfomarina profundi</name>
    <dbReference type="NCBI Taxonomy" id="2772557"/>
    <lineage>
        <taxon>Bacteria</taxon>
        <taxon>Pseudomonadati</taxon>
        <taxon>Thermodesulfobacteriota</taxon>
        <taxon>Desulfobulbia</taxon>
        <taxon>Desulfobulbales</taxon>
        <taxon>Desulfobulbaceae</taxon>
        <taxon>Desulfomarina</taxon>
    </lineage>
</organism>
<protein>
    <recommendedName>
        <fullName evidence="10">Transporter</fullName>
    </recommendedName>
</protein>